<evidence type="ECO:0000313" key="2">
    <source>
        <dbReference type="Proteomes" id="UP000295662"/>
    </source>
</evidence>
<comment type="caution">
    <text evidence="1">The sequence shown here is derived from an EMBL/GenBank/DDBJ whole genome shotgun (WGS) entry which is preliminary data.</text>
</comment>
<sequence>MRKGSRRGASYAFHLLSGEMIVLLHERGFVAAAPPDFLDADRSVRAPLVDVDSAVLREIEVLVGQ</sequence>
<accession>A0A4R7RUD3</accession>
<dbReference type="EMBL" id="SOCA01000005">
    <property type="protein sequence ID" value="TDU69290.1"/>
    <property type="molecule type" value="Genomic_DNA"/>
</dbReference>
<proteinExistence type="predicted"/>
<dbReference type="Proteomes" id="UP000295662">
    <property type="component" value="Unassembled WGS sequence"/>
</dbReference>
<keyword evidence="2" id="KW-1185">Reference proteome</keyword>
<name>A0A4R7RUD3_9BACT</name>
<dbReference type="AlphaFoldDB" id="A0A4R7RUD3"/>
<gene>
    <name evidence="1" type="ORF">EI77_02942</name>
</gene>
<evidence type="ECO:0000313" key="1">
    <source>
        <dbReference type="EMBL" id="TDU69290.1"/>
    </source>
</evidence>
<protein>
    <submittedName>
        <fullName evidence="1">Uncharacterized protein</fullName>
    </submittedName>
</protein>
<reference evidence="1 2" key="1">
    <citation type="submission" date="2019-03" db="EMBL/GenBank/DDBJ databases">
        <title>Genomic Encyclopedia of Archaeal and Bacterial Type Strains, Phase II (KMG-II): from individual species to whole genera.</title>
        <authorList>
            <person name="Goeker M."/>
        </authorList>
    </citation>
    <scope>NUCLEOTIDE SEQUENCE [LARGE SCALE GENOMIC DNA]</scope>
    <source>
        <strain evidence="1 2">ATCC 25309</strain>
    </source>
</reference>
<organism evidence="1 2">
    <name type="scientific">Prosthecobacter fusiformis</name>
    <dbReference type="NCBI Taxonomy" id="48464"/>
    <lineage>
        <taxon>Bacteria</taxon>
        <taxon>Pseudomonadati</taxon>
        <taxon>Verrucomicrobiota</taxon>
        <taxon>Verrucomicrobiia</taxon>
        <taxon>Verrucomicrobiales</taxon>
        <taxon>Verrucomicrobiaceae</taxon>
        <taxon>Prosthecobacter</taxon>
    </lineage>
</organism>